<dbReference type="GO" id="GO:0000287">
    <property type="term" value="F:magnesium ion binding"/>
    <property type="evidence" value="ECO:0007669"/>
    <property type="project" value="TreeGrafter"/>
</dbReference>
<dbReference type="SUPFAM" id="SSF51604">
    <property type="entry name" value="Enolase C-terminal domain-like"/>
    <property type="match status" value="1"/>
</dbReference>
<dbReference type="InterPro" id="IPR046945">
    <property type="entry name" value="RHMD-like"/>
</dbReference>
<sequence length="374" mass="41449">MGKIKSIKTHPVVAPLQRKQKTAYEAREDVSIIIVELQTDDGIVGYGKINNTPLKDIVGWVEKLSEIVIGMDASPVAVWEKMFSHTAPAPDRGAFPRSSRALVTAAMAGIDFALWDALGKRANLPVFRLLGGENRPVMAYSTGGYYVEGGTPESAAAEIAKFVEDGYKAVKLKGGGSPLQNEIARVRATREAIGPDVKLMVDVSGAYDLEDAIEYARAIAPYDITWLEEPMHWYLQPADYVRLAQASPVPIAHGEREWHRFTTRDFISSGAIKYVQFDASRHAGFTEGLRIAHFADQCGVLIAPHHAPELQCHLIAAFPRCGFVVEAHGLPQRDPIWHNVFTDRAQLKDGYFHLSEKPGFGVEFDWDFIEKHRA</sequence>
<dbReference type="SUPFAM" id="SSF54826">
    <property type="entry name" value="Enolase N-terminal domain-like"/>
    <property type="match status" value="1"/>
</dbReference>
<evidence type="ECO:0000259" key="4">
    <source>
        <dbReference type="SMART" id="SM00922"/>
    </source>
</evidence>
<keyword evidence="2" id="KW-0479">Metal-binding</keyword>
<dbReference type="PANTHER" id="PTHR13794:SF58">
    <property type="entry name" value="MITOCHONDRIAL ENOLASE SUPERFAMILY MEMBER 1"/>
    <property type="match status" value="1"/>
</dbReference>
<dbReference type="Pfam" id="PF13378">
    <property type="entry name" value="MR_MLE_C"/>
    <property type="match status" value="1"/>
</dbReference>
<dbReference type="InterPro" id="IPR018110">
    <property type="entry name" value="Mandel_Rmase/mucon_lact_enz_CS"/>
</dbReference>
<dbReference type="Pfam" id="PF02746">
    <property type="entry name" value="MR_MLE_N"/>
    <property type="match status" value="1"/>
</dbReference>
<dbReference type="InterPro" id="IPR013341">
    <property type="entry name" value="Mandelate_racemase_N_dom"/>
</dbReference>
<dbReference type="InterPro" id="IPR029017">
    <property type="entry name" value="Enolase-like_N"/>
</dbReference>
<dbReference type="InterPro" id="IPR036849">
    <property type="entry name" value="Enolase-like_C_sf"/>
</dbReference>
<proteinExistence type="predicted"/>
<organism evidence="5 6">
    <name type="scientific">Ensifer adhaerens</name>
    <name type="common">Sinorhizobium morelense</name>
    <dbReference type="NCBI Taxonomy" id="106592"/>
    <lineage>
        <taxon>Bacteria</taxon>
        <taxon>Pseudomonadati</taxon>
        <taxon>Pseudomonadota</taxon>
        <taxon>Alphaproteobacteria</taxon>
        <taxon>Hyphomicrobiales</taxon>
        <taxon>Rhizobiaceae</taxon>
        <taxon>Sinorhizobium/Ensifer group</taxon>
        <taxon>Ensifer</taxon>
    </lineage>
</organism>
<evidence type="ECO:0000256" key="1">
    <source>
        <dbReference type="ARBA" id="ARBA00001946"/>
    </source>
</evidence>
<evidence type="ECO:0000313" key="5">
    <source>
        <dbReference type="EMBL" id="USJ28403.1"/>
    </source>
</evidence>
<dbReference type="Gene3D" id="3.30.390.10">
    <property type="entry name" value="Enolase-like, N-terminal domain"/>
    <property type="match status" value="1"/>
</dbReference>
<comment type="cofactor">
    <cofactor evidence="1">
        <name>Mg(2+)</name>
        <dbReference type="ChEBI" id="CHEBI:18420"/>
    </cofactor>
</comment>
<keyword evidence="5" id="KW-0614">Plasmid</keyword>
<dbReference type="CDD" id="cd03316">
    <property type="entry name" value="MR_like"/>
    <property type="match status" value="1"/>
</dbReference>
<dbReference type="AlphaFoldDB" id="A0A9Q9DE61"/>
<geneLocation type="plasmid" evidence="5 6">
    <name>pC</name>
</geneLocation>
<dbReference type="RefSeq" id="WP_252161472.1">
    <property type="nucleotide sequence ID" value="NZ_CP098810.1"/>
</dbReference>
<evidence type="ECO:0000313" key="6">
    <source>
        <dbReference type="Proteomes" id="UP001055460"/>
    </source>
</evidence>
<dbReference type="InterPro" id="IPR029065">
    <property type="entry name" value="Enolase_C-like"/>
</dbReference>
<dbReference type="Gene3D" id="3.20.20.120">
    <property type="entry name" value="Enolase-like C-terminal domain"/>
    <property type="match status" value="1"/>
</dbReference>
<dbReference type="SFLD" id="SFLDG00179">
    <property type="entry name" value="mandelate_racemase"/>
    <property type="match status" value="1"/>
</dbReference>
<protein>
    <submittedName>
        <fullName evidence="5">Mandelate racemase/muconate lactonizing enzyme family protein</fullName>
    </submittedName>
</protein>
<dbReference type="GO" id="GO:0016052">
    <property type="term" value="P:carbohydrate catabolic process"/>
    <property type="evidence" value="ECO:0007669"/>
    <property type="project" value="TreeGrafter"/>
</dbReference>
<dbReference type="Proteomes" id="UP001055460">
    <property type="component" value="Plasmid pC"/>
</dbReference>
<dbReference type="GO" id="GO:0016836">
    <property type="term" value="F:hydro-lyase activity"/>
    <property type="evidence" value="ECO:0007669"/>
    <property type="project" value="TreeGrafter"/>
</dbReference>
<gene>
    <name evidence="5" type="ORF">NE863_35275</name>
</gene>
<feature type="domain" description="Mandelate racemase/muconate lactonizing enzyme C-terminal" evidence="4">
    <location>
        <begin position="152"/>
        <end position="250"/>
    </location>
</feature>
<evidence type="ECO:0000256" key="3">
    <source>
        <dbReference type="ARBA" id="ARBA00022842"/>
    </source>
</evidence>
<accession>A0A9Q9DE61</accession>
<reference evidence="5" key="1">
    <citation type="submission" date="2022-06" db="EMBL/GenBank/DDBJ databases">
        <title>Physiological and biochemical characterization and genomic elucidation of a strain of the genus Ensifer adhaerens M8 that combines arsenic oxidation and chromium reduction.</title>
        <authorList>
            <person name="Li X."/>
            <person name="Yu c."/>
        </authorList>
    </citation>
    <scope>NUCLEOTIDE SEQUENCE</scope>
    <source>
        <strain evidence="5">M8</strain>
        <plasmid evidence="5">pC</plasmid>
    </source>
</reference>
<dbReference type="InterPro" id="IPR013342">
    <property type="entry name" value="Mandelate_racemase_C"/>
</dbReference>
<dbReference type="GO" id="GO:0009063">
    <property type="term" value="P:amino acid catabolic process"/>
    <property type="evidence" value="ECO:0007669"/>
    <property type="project" value="InterPro"/>
</dbReference>
<name>A0A9Q9DE61_ENSAD</name>
<dbReference type="EMBL" id="CP098810">
    <property type="protein sequence ID" value="USJ28403.1"/>
    <property type="molecule type" value="Genomic_DNA"/>
</dbReference>
<dbReference type="SFLD" id="SFLDS00001">
    <property type="entry name" value="Enolase"/>
    <property type="match status" value="1"/>
</dbReference>
<dbReference type="PANTHER" id="PTHR13794">
    <property type="entry name" value="ENOLASE SUPERFAMILY, MANDELATE RACEMASE"/>
    <property type="match status" value="1"/>
</dbReference>
<keyword evidence="3" id="KW-0460">Magnesium</keyword>
<dbReference type="SMART" id="SM00922">
    <property type="entry name" value="MR_MLE"/>
    <property type="match status" value="1"/>
</dbReference>
<dbReference type="PROSITE" id="PS00908">
    <property type="entry name" value="MR_MLE_1"/>
    <property type="match status" value="1"/>
</dbReference>
<evidence type="ECO:0000256" key="2">
    <source>
        <dbReference type="ARBA" id="ARBA00022723"/>
    </source>
</evidence>